<keyword evidence="2" id="KW-1185">Reference proteome</keyword>
<organism evidence="1 2">
    <name type="scientific">Tanacetum coccineum</name>
    <dbReference type="NCBI Taxonomy" id="301880"/>
    <lineage>
        <taxon>Eukaryota</taxon>
        <taxon>Viridiplantae</taxon>
        <taxon>Streptophyta</taxon>
        <taxon>Embryophyta</taxon>
        <taxon>Tracheophyta</taxon>
        <taxon>Spermatophyta</taxon>
        <taxon>Magnoliopsida</taxon>
        <taxon>eudicotyledons</taxon>
        <taxon>Gunneridae</taxon>
        <taxon>Pentapetalae</taxon>
        <taxon>asterids</taxon>
        <taxon>campanulids</taxon>
        <taxon>Asterales</taxon>
        <taxon>Asteraceae</taxon>
        <taxon>Asteroideae</taxon>
        <taxon>Anthemideae</taxon>
        <taxon>Anthemidinae</taxon>
        <taxon>Tanacetum</taxon>
    </lineage>
</organism>
<dbReference type="EMBL" id="BQNB010010467">
    <property type="protein sequence ID" value="GJS77686.1"/>
    <property type="molecule type" value="Genomic_DNA"/>
</dbReference>
<evidence type="ECO:0000313" key="2">
    <source>
        <dbReference type="Proteomes" id="UP001151760"/>
    </source>
</evidence>
<accession>A0ABQ4YL15</accession>
<protein>
    <recommendedName>
        <fullName evidence="3">MAK10-like protein</fullName>
    </recommendedName>
</protein>
<dbReference type="Proteomes" id="UP001151760">
    <property type="component" value="Unassembled WGS sequence"/>
</dbReference>
<evidence type="ECO:0000313" key="1">
    <source>
        <dbReference type="EMBL" id="GJS77686.1"/>
    </source>
</evidence>
<name>A0ABQ4YL15_9ASTR</name>
<gene>
    <name evidence="1" type="ORF">Tco_0727567</name>
</gene>
<reference evidence="1" key="2">
    <citation type="submission" date="2022-01" db="EMBL/GenBank/DDBJ databases">
        <authorList>
            <person name="Yamashiro T."/>
            <person name="Shiraishi A."/>
            <person name="Satake H."/>
            <person name="Nakayama K."/>
        </authorList>
    </citation>
    <scope>NUCLEOTIDE SEQUENCE</scope>
</reference>
<sequence length="113" mass="12827">MGDENPIHTLRVYSKPSHEGYKNTIELLVGNNVELLEDLALYDNESWNDPRDFPKPVKAIALPQDVLSTSDRRLIELENQVQRLMEAHLALTQPTQVNKITTSYEICSGPHDS</sequence>
<comment type="caution">
    <text evidence="1">The sequence shown here is derived from an EMBL/GenBank/DDBJ whole genome shotgun (WGS) entry which is preliminary data.</text>
</comment>
<proteinExistence type="predicted"/>
<reference evidence="1" key="1">
    <citation type="journal article" date="2022" name="Int. J. Mol. Sci.">
        <title>Draft Genome of Tanacetum Coccineum: Genomic Comparison of Closely Related Tanacetum-Family Plants.</title>
        <authorList>
            <person name="Yamashiro T."/>
            <person name="Shiraishi A."/>
            <person name="Nakayama K."/>
            <person name="Satake H."/>
        </authorList>
    </citation>
    <scope>NUCLEOTIDE SEQUENCE</scope>
</reference>
<evidence type="ECO:0008006" key="3">
    <source>
        <dbReference type="Google" id="ProtNLM"/>
    </source>
</evidence>